<keyword evidence="1" id="KW-0812">Transmembrane</keyword>
<accession>A0A081P655</accession>
<name>A0A081P655_9BACL</name>
<evidence type="ECO:0000313" key="3">
    <source>
        <dbReference type="Proteomes" id="UP000028123"/>
    </source>
</evidence>
<feature type="transmembrane region" description="Helical" evidence="1">
    <location>
        <begin position="138"/>
        <end position="158"/>
    </location>
</feature>
<keyword evidence="1" id="KW-1133">Transmembrane helix</keyword>
<feature type="transmembrane region" description="Helical" evidence="1">
    <location>
        <begin position="108"/>
        <end position="132"/>
    </location>
</feature>
<dbReference type="OrthoDB" id="2065033at2"/>
<dbReference type="Pfam" id="PF01944">
    <property type="entry name" value="SpoIIM"/>
    <property type="match status" value="1"/>
</dbReference>
<gene>
    <name evidence="2" type="ORF">ET33_36995</name>
</gene>
<dbReference type="PIRSF" id="PIRSF038973">
    <property type="entry name" value="SpoIIM"/>
    <property type="match status" value="1"/>
</dbReference>
<feature type="transmembrane region" description="Helical" evidence="1">
    <location>
        <begin position="15"/>
        <end position="39"/>
    </location>
</feature>
<feature type="transmembrane region" description="Helical" evidence="1">
    <location>
        <begin position="81"/>
        <end position="101"/>
    </location>
</feature>
<dbReference type="InterPro" id="IPR014196">
    <property type="entry name" value="SpoIIM"/>
</dbReference>
<evidence type="ECO:0000256" key="1">
    <source>
        <dbReference type="SAM" id="Phobius"/>
    </source>
</evidence>
<dbReference type="eggNOG" id="COG1300">
    <property type="taxonomic scope" value="Bacteria"/>
</dbReference>
<feature type="transmembrane region" description="Helical" evidence="1">
    <location>
        <begin position="179"/>
        <end position="198"/>
    </location>
</feature>
<keyword evidence="3" id="KW-1185">Reference proteome</keyword>
<dbReference type="EMBL" id="JNVM01000008">
    <property type="protein sequence ID" value="KEQ26178.1"/>
    <property type="molecule type" value="Genomic_DNA"/>
</dbReference>
<dbReference type="RefSeq" id="WP_036680875.1">
    <property type="nucleotide sequence ID" value="NZ_FYEP01000018.1"/>
</dbReference>
<keyword evidence="1" id="KW-0472">Membrane</keyword>
<comment type="caution">
    <text evidence="2">The sequence shown here is derived from an EMBL/GenBank/DDBJ whole genome shotgun (WGS) entry which is preliminary data.</text>
</comment>
<reference evidence="2 3" key="1">
    <citation type="submission" date="2014-06" db="EMBL/GenBank/DDBJ databases">
        <title>Draft genome sequence of Paenibacillus sp. MSt1.</title>
        <authorList>
            <person name="Aw Y.K."/>
            <person name="Ong K.S."/>
            <person name="Gan H.M."/>
            <person name="Lee S.M."/>
        </authorList>
    </citation>
    <scope>NUCLEOTIDE SEQUENCE [LARGE SCALE GENOMIC DNA]</scope>
    <source>
        <strain evidence="2 3">MSt1</strain>
    </source>
</reference>
<protein>
    <submittedName>
        <fullName evidence="2">Stage II sporulation protein M</fullName>
    </submittedName>
</protein>
<proteinExistence type="predicted"/>
<dbReference type="NCBIfam" id="TIGR02831">
    <property type="entry name" value="spo_II_M"/>
    <property type="match status" value="1"/>
</dbReference>
<organism evidence="2 3">
    <name type="scientific">Paenibacillus tyrfis</name>
    <dbReference type="NCBI Taxonomy" id="1501230"/>
    <lineage>
        <taxon>Bacteria</taxon>
        <taxon>Bacillati</taxon>
        <taxon>Bacillota</taxon>
        <taxon>Bacilli</taxon>
        <taxon>Bacillales</taxon>
        <taxon>Paenibacillaceae</taxon>
        <taxon>Paenibacillus</taxon>
    </lineage>
</organism>
<sequence>MMRNRTLEQYMKEHLSFYLFVGVVFVTGVVFGAVMVNALSLEQKQELSRYLGSFFSSVHQGGLEGDVTGSFKDSFSMHIKWFLIIWVLGLSVIGLPLILILDFLKGVLVGFTVGYLVGTLSWKGLLFALVSVVPPNLVVIPLLLVCSVTAMAFTIHLVKNRFISRKGALYEPFMRFSGVILASGALLLGVAIFEAYVSPVMMKWVTPMLVTMSGS</sequence>
<dbReference type="AlphaFoldDB" id="A0A081P655"/>
<evidence type="ECO:0000313" key="2">
    <source>
        <dbReference type="EMBL" id="KEQ26178.1"/>
    </source>
</evidence>
<dbReference type="InterPro" id="IPR002798">
    <property type="entry name" value="SpoIIM-like"/>
</dbReference>
<dbReference type="Proteomes" id="UP000028123">
    <property type="component" value="Unassembled WGS sequence"/>
</dbReference>